<dbReference type="KEGG" id="vg:11536744"/>
<evidence type="ECO:0000313" key="1">
    <source>
        <dbReference type="EMBL" id="ADH03234.1"/>
    </source>
</evidence>
<name>G9B1I9_9CAUD</name>
<proteinExistence type="predicted"/>
<sequence>MHTEKDNRELTFEELCRKRDLLQLDLDLVEAEIKERMVEGAWGNRWVR</sequence>
<evidence type="ECO:0000313" key="2">
    <source>
        <dbReference type="Proteomes" id="UP000005445"/>
    </source>
</evidence>
<dbReference type="RefSeq" id="YP_004957103.1">
    <property type="nucleotide sequence ID" value="NC_016563.1"/>
</dbReference>
<protein>
    <submittedName>
        <fullName evidence="1">Gp88</fullName>
    </submittedName>
</protein>
<accession>G9B1I9</accession>
<keyword evidence="2" id="KW-1185">Reference proteome</keyword>
<dbReference type="EMBL" id="HM144387">
    <property type="protein sequence ID" value="ADH03234.1"/>
    <property type="molecule type" value="Genomic_DNA"/>
</dbReference>
<dbReference type="GeneID" id="11536744"/>
<organism evidence="1 2">
    <name type="scientific">Bacillus phage W.Ph</name>
    <dbReference type="NCBI Taxonomy" id="764595"/>
    <lineage>
        <taxon>Viruses</taxon>
        <taxon>Duplodnaviria</taxon>
        <taxon>Heunggongvirae</taxon>
        <taxon>Uroviricota</taxon>
        <taxon>Caudoviricetes</taxon>
        <taxon>Herelleviridae</taxon>
        <taxon>Bastillevirinae</taxon>
        <taxon>Wphvirus</taxon>
        <taxon>Wphvirus WPh</taxon>
    </lineage>
</organism>
<reference evidence="1 2" key="1">
    <citation type="submission" date="2013-01" db="EMBL/GenBank/DDBJ databases">
        <title>Large myovirus of Bacillus.</title>
        <authorList>
            <person name="Klumpp J."/>
            <person name="Beyer W."/>
            <person name="Loessner M.J."/>
        </authorList>
    </citation>
    <scope>NUCLEOTIDE SEQUENCE [LARGE SCALE GENOMIC DNA]</scope>
</reference>
<dbReference type="Proteomes" id="UP000005445">
    <property type="component" value="Segment"/>
</dbReference>